<organism evidence="1 2">
    <name type="scientific">Candidatus Liptonbacteria bacterium CG11_big_fil_rev_8_21_14_0_20_35_14</name>
    <dbReference type="NCBI Taxonomy" id="1974634"/>
    <lineage>
        <taxon>Bacteria</taxon>
        <taxon>Candidatus Liptoniibacteriota</taxon>
    </lineage>
</organism>
<evidence type="ECO:0000313" key="2">
    <source>
        <dbReference type="Proteomes" id="UP000229893"/>
    </source>
</evidence>
<comment type="caution">
    <text evidence="1">The sequence shown here is derived from an EMBL/GenBank/DDBJ whole genome shotgun (WGS) entry which is preliminary data.</text>
</comment>
<sequence length="107" mass="11873">MKVASIHIKDLFMKYYLTFAFILTLVGCSSVPVGNAPMKRMLKNGAQNVERSSLESDTDIIKGTPLFVRVKQYPQVLSGGIVLVYGEVVLSVGREVIDLEKIIKEVK</sequence>
<gene>
    <name evidence="1" type="ORF">COV57_03070</name>
</gene>
<reference evidence="1 2" key="1">
    <citation type="submission" date="2017-09" db="EMBL/GenBank/DDBJ databases">
        <title>Depth-based differentiation of microbial function through sediment-hosted aquifers and enrichment of novel symbionts in the deep terrestrial subsurface.</title>
        <authorList>
            <person name="Probst A.J."/>
            <person name="Ladd B."/>
            <person name="Jarett J.K."/>
            <person name="Geller-Mcgrath D.E."/>
            <person name="Sieber C.M."/>
            <person name="Emerson J.B."/>
            <person name="Anantharaman K."/>
            <person name="Thomas B.C."/>
            <person name="Malmstrom R."/>
            <person name="Stieglmeier M."/>
            <person name="Klingl A."/>
            <person name="Woyke T."/>
            <person name="Ryan C.M."/>
            <person name="Banfield J.F."/>
        </authorList>
    </citation>
    <scope>NUCLEOTIDE SEQUENCE [LARGE SCALE GENOMIC DNA]</scope>
    <source>
        <strain evidence="1">CG11_big_fil_rev_8_21_14_0_20_35_14</strain>
    </source>
</reference>
<dbReference type="AlphaFoldDB" id="A0A2H0N724"/>
<name>A0A2H0N724_9BACT</name>
<dbReference type="PROSITE" id="PS51257">
    <property type="entry name" value="PROKAR_LIPOPROTEIN"/>
    <property type="match status" value="1"/>
</dbReference>
<dbReference type="EMBL" id="PCWO01000045">
    <property type="protein sequence ID" value="PIR04677.1"/>
    <property type="molecule type" value="Genomic_DNA"/>
</dbReference>
<proteinExistence type="predicted"/>
<protein>
    <submittedName>
        <fullName evidence="1">Uncharacterized protein</fullName>
    </submittedName>
</protein>
<evidence type="ECO:0000313" key="1">
    <source>
        <dbReference type="EMBL" id="PIR04677.1"/>
    </source>
</evidence>
<accession>A0A2H0N724</accession>
<dbReference type="Proteomes" id="UP000229893">
    <property type="component" value="Unassembled WGS sequence"/>
</dbReference>